<dbReference type="InterPro" id="IPR035965">
    <property type="entry name" value="PAS-like_dom_sf"/>
</dbReference>
<keyword evidence="5" id="KW-0808">Transferase</keyword>
<keyword evidence="4" id="KW-0597">Phosphoprotein</keyword>
<dbReference type="InterPro" id="IPR031909">
    <property type="entry name" value="KinB_sensor_dom"/>
</dbReference>
<dbReference type="Gene3D" id="3.30.565.10">
    <property type="entry name" value="Histidine kinase-like ATPase, C-terminal domain"/>
    <property type="match status" value="1"/>
</dbReference>
<evidence type="ECO:0000259" key="14">
    <source>
        <dbReference type="PROSITE" id="PS50109"/>
    </source>
</evidence>
<gene>
    <name evidence="17" type="ORF">APT59_00490</name>
</gene>
<dbReference type="PANTHER" id="PTHR42878">
    <property type="entry name" value="TWO-COMPONENT HISTIDINE KINASE"/>
    <property type="match status" value="1"/>
</dbReference>
<dbReference type="GO" id="GO:0005524">
    <property type="term" value="F:ATP binding"/>
    <property type="evidence" value="ECO:0007669"/>
    <property type="project" value="UniProtKB-KW"/>
</dbReference>
<reference evidence="17 18" key="1">
    <citation type="submission" date="2016-01" db="EMBL/GenBank/DDBJ databases">
        <title>Annotation of Pseudomonas oryzihabitans USDA-ARS-USMARC-56511.</title>
        <authorList>
            <person name="Harhay G.P."/>
            <person name="Harhay D.M."/>
            <person name="Smith T.P.L."/>
            <person name="Bono J.L."/>
            <person name="Heaton M.P."/>
            <person name="Clawson M.L."/>
            <person name="Chitko-Mckown C.G."/>
            <person name="Capik S.F."/>
            <person name="DeDonder K.D."/>
            <person name="Apley M.D."/>
            <person name="Lubbers B.V."/>
            <person name="White B.J."/>
            <person name="Larson R.L."/>
        </authorList>
    </citation>
    <scope>NUCLEOTIDE SEQUENCE [LARGE SCALE GENOMIC DNA]</scope>
    <source>
        <strain evidence="17 18">USDA-ARS-USMARC-56511</strain>
    </source>
</reference>
<evidence type="ECO:0000256" key="6">
    <source>
        <dbReference type="ARBA" id="ARBA00022692"/>
    </source>
</evidence>
<dbReference type="CDD" id="cd06225">
    <property type="entry name" value="HAMP"/>
    <property type="match status" value="1"/>
</dbReference>
<keyword evidence="7" id="KW-0547">Nucleotide-binding</keyword>
<evidence type="ECO:0000256" key="5">
    <source>
        <dbReference type="ARBA" id="ARBA00022679"/>
    </source>
</evidence>
<dbReference type="InterPro" id="IPR036097">
    <property type="entry name" value="HisK_dim/P_sf"/>
</dbReference>
<dbReference type="SMART" id="SM00304">
    <property type="entry name" value="HAMP"/>
    <property type="match status" value="1"/>
</dbReference>
<dbReference type="GO" id="GO:0030295">
    <property type="term" value="F:protein kinase activator activity"/>
    <property type="evidence" value="ECO:0007669"/>
    <property type="project" value="TreeGrafter"/>
</dbReference>
<dbReference type="RefSeq" id="WP_059313065.1">
    <property type="nucleotide sequence ID" value="NZ_CP013987.1"/>
</dbReference>
<dbReference type="SMART" id="SM00388">
    <property type="entry name" value="HisKA"/>
    <property type="match status" value="1"/>
</dbReference>
<dbReference type="PROSITE" id="PS50112">
    <property type="entry name" value="PAS"/>
    <property type="match status" value="1"/>
</dbReference>
<dbReference type="PANTHER" id="PTHR42878:SF7">
    <property type="entry name" value="SENSOR HISTIDINE KINASE GLRK"/>
    <property type="match status" value="1"/>
</dbReference>
<keyword evidence="10 13" id="KW-1133">Transmembrane helix</keyword>
<evidence type="ECO:0000256" key="4">
    <source>
        <dbReference type="ARBA" id="ARBA00022553"/>
    </source>
</evidence>
<dbReference type="InterPro" id="IPR003594">
    <property type="entry name" value="HATPase_dom"/>
</dbReference>
<dbReference type="InterPro" id="IPR000014">
    <property type="entry name" value="PAS"/>
</dbReference>
<dbReference type="InterPro" id="IPR004358">
    <property type="entry name" value="Sig_transdc_His_kin-like_C"/>
</dbReference>
<keyword evidence="11" id="KW-0902">Two-component regulatory system</keyword>
<dbReference type="Pfam" id="PF00672">
    <property type="entry name" value="HAMP"/>
    <property type="match status" value="1"/>
</dbReference>
<dbReference type="InterPro" id="IPR036890">
    <property type="entry name" value="HATPase_C_sf"/>
</dbReference>
<keyword evidence="6 13" id="KW-0812">Transmembrane</keyword>
<feature type="domain" description="PAS" evidence="15">
    <location>
        <begin position="256"/>
        <end position="298"/>
    </location>
</feature>
<dbReference type="OrthoDB" id="1931120at2"/>
<sequence>MKLPIKLHTRLFLSISALIAVALIGLLVGLVSVLHLAREQSVQTRSNLDFINLTLNMRQELSNSLFQMLDGAPDPQSLVAAQQRFEQNLQLVQGEMHKPEQLAVLEDVKRRYERFADYLRSPPGGYNQLRADPGFQQTLDALRNRIYDLQKSYVVTLERMQDEAHDRAVIIAMLLALIGVAILVTGVVTANGIAKRFTGPIDGLAKAAERISQGNFDVQLPTSQIAEFTLLSRRFGNMAQALHRLSQTNVEALVAGQRRLQAVLDSIDYGLVILDPQGNIEHANPVACRQLGWNENHLGESLIAALERPEIEASVQRVLAGGALNAAPEDLEIRVDDEVRLLAWSLTPVNHADGRSVGALMVLRDVTEQRAFDRVRNEFVLRASHELRTPVTGMHMAFGLLRERLKVAPESREAYLLQTVDEETHRLVQLINDLLDYSRHQSGLQRPEKLPSEIAELLEEARGRHADEARERDVELAVELLHTPLPRVSLDPKQLGRVFDNLLSNALRHTPAGGRIVIQALRQNDQLLMAVQDNGEGIAYAQQGRVFEPFVQIGSQKGGAGLGLALCKEIIRQHGGRIGVVSRPGQGTQIFMTLPT</sequence>
<comment type="subcellular location">
    <subcellularLocation>
        <location evidence="2">Membrane</location>
        <topology evidence="2">Multi-pass membrane protein</topology>
    </subcellularLocation>
</comment>
<evidence type="ECO:0000256" key="11">
    <source>
        <dbReference type="ARBA" id="ARBA00023012"/>
    </source>
</evidence>
<dbReference type="Gene3D" id="3.30.450.20">
    <property type="entry name" value="PAS domain"/>
    <property type="match status" value="1"/>
</dbReference>
<organism evidence="17 18">
    <name type="scientific">Pseudomonas oryzihabitans</name>
    <dbReference type="NCBI Taxonomy" id="47885"/>
    <lineage>
        <taxon>Bacteria</taxon>
        <taxon>Pseudomonadati</taxon>
        <taxon>Pseudomonadota</taxon>
        <taxon>Gammaproteobacteria</taxon>
        <taxon>Pseudomonadales</taxon>
        <taxon>Pseudomonadaceae</taxon>
        <taxon>Pseudomonas</taxon>
    </lineage>
</organism>
<name>A0A0U4WC73_9PSED</name>
<proteinExistence type="predicted"/>
<dbReference type="GO" id="GO:0007234">
    <property type="term" value="P:osmosensory signaling via phosphorelay pathway"/>
    <property type="evidence" value="ECO:0007669"/>
    <property type="project" value="TreeGrafter"/>
</dbReference>
<dbReference type="Gene3D" id="1.10.287.130">
    <property type="match status" value="1"/>
</dbReference>
<dbReference type="SUPFAM" id="SSF158472">
    <property type="entry name" value="HAMP domain-like"/>
    <property type="match status" value="1"/>
</dbReference>
<dbReference type="CDD" id="cd00082">
    <property type="entry name" value="HisKA"/>
    <property type="match status" value="1"/>
</dbReference>
<evidence type="ECO:0000256" key="9">
    <source>
        <dbReference type="ARBA" id="ARBA00022840"/>
    </source>
</evidence>
<evidence type="ECO:0000256" key="8">
    <source>
        <dbReference type="ARBA" id="ARBA00022777"/>
    </source>
</evidence>
<dbReference type="Pfam" id="PF02518">
    <property type="entry name" value="HATPase_c"/>
    <property type="match status" value="1"/>
</dbReference>
<dbReference type="SMART" id="SM00091">
    <property type="entry name" value="PAS"/>
    <property type="match status" value="1"/>
</dbReference>
<dbReference type="SUPFAM" id="SSF55874">
    <property type="entry name" value="ATPase domain of HSP90 chaperone/DNA topoisomerase II/histidine kinase"/>
    <property type="match status" value="1"/>
</dbReference>
<evidence type="ECO:0000256" key="12">
    <source>
        <dbReference type="ARBA" id="ARBA00023136"/>
    </source>
</evidence>
<dbReference type="CDD" id="cd00130">
    <property type="entry name" value="PAS"/>
    <property type="match status" value="1"/>
</dbReference>
<dbReference type="InterPro" id="IPR003660">
    <property type="entry name" value="HAMP_dom"/>
</dbReference>
<dbReference type="InterPro" id="IPR050351">
    <property type="entry name" value="BphY/WalK/GraS-like"/>
</dbReference>
<evidence type="ECO:0000259" key="16">
    <source>
        <dbReference type="PROSITE" id="PS50885"/>
    </source>
</evidence>
<dbReference type="EC" id="2.7.13.3" evidence="3"/>
<dbReference type="SMART" id="SM00387">
    <property type="entry name" value="HATPase_c"/>
    <property type="match status" value="1"/>
</dbReference>
<evidence type="ECO:0000313" key="18">
    <source>
        <dbReference type="Proteomes" id="UP000064137"/>
    </source>
</evidence>
<dbReference type="Pfam" id="PF16767">
    <property type="entry name" value="KinB_sensor"/>
    <property type="match status" value="1"/>
</dbReference>
<evidence type="ECO:0000256" key="13">
    <source>
        <dbReference type="SAM" id="Phobius"/>
    </source>
</evidence>
<evidence type="ECO:0000256" key="10">
    <source>
        <dbReference type="ARBA" id="ARBA00022989"/>
    </source>
</evidence>
<evidence type="ECO:0000259" key="15">
    <source>
        <dbReference type="PROSITE" id="PS50112"/>
    </source>
</evidence>
<dbReference type="Proteomes" id="UP000064137">
    <property type="component" value="Chromosome"/>
</dbReference>
<dbReference type="AlphaFoldDB" id="A0A0U4WC73"/>
<dbReference type="EMBL" id="CP013987">
    <property type="protein sequence ID" value="ALZ82754.1"/>
    <property type="molecule type" value="Genomic_DNA"/>
</dbReference>
<dbReference type="InterPro" id="IPR038320">
    <property type="entry name" value="KinB_N_sf"/>
</dbReference>
<keyword evidence="9" id="KW-0067">ATP-binding</keyword>
<feature type="domain" description="HAMP" evidence="16">
    <location>
        <begin position="195"/>
        <end position="247"/>
    </location>
</feature>
<feature type="domain" description="Histidine kinase" evidence="14">
    <location>
        <begin position="382"/>
        <end position="596"/>
    </location>
</feature>
<dbReference type="PROSITE" id="PS50885">
    <property type="entry name" value="HAMP"/>
    <property type="match status" value="1"/>
</dbReference>
<evidence type="ECO:0000313" key="17">
    <source>
        <dbReference type="EMBL" id="ALZ82754.1"/>
    </source>
</evidence>
<dbReference type="NCBIfam" id="TIGR00229">
    <property type="entry name" value="sensory_box"/>
    <property type="match status" value="1"/>
</dbReference>
<dbReference type="PROSITE" id="PS50109">
    <property type="entry name" value="HIS_KIN"/>
    <property type="match status" value="1"/>
</dbReference>
<keyword evidence="12 13" id="KW-0472">Membrane</keyword>
<dbReference type="GO" id="GO:0000156">
    <property type="term" value="F:phosphorelay response regulator activity"/>
    <property type="evidence" value="ECO:0007669"/>
    <property type="project" value="TreeGrafter"/>
</dbReference>
<dbReference type="CDD" id="cd00075">
    <property type="entry name" value="HATPase"/>
    <property type="match status" value="1"/>
</dbReference>
<accession>A0A0U4WC73</accession>
<dbReference type="FunFam" id="3.30.565.10:FF:000006">
    <property type="entry name" value="Sensor histidine kinase WalK"/>
    <property type="match status" value="1"/>
</dbReference>
<dbReference type="InterPro" id="IPR005467">
    <property type="entry name" value="His_kinase_dom"/>
</dbReference>
<comment type="catalytic activity">
    <reaction evidence="1">
        <text>ATP + protein L-histidine = ADP + protein N-phospho-L-histidine.</text>
        <dbReference type="EC" id="2.7.13.3"/>
    </reaction>
</comment>
<dbReference type="SUPFAM" id="SSF47384">
    <property type="entry name" value="Homodimeric domain of signal transducing histidine kinase"/>
    <property type="match status" value="1"/>
</dbReference>
<evidence type="ECO:0000256" key="7">
    <source>
        <dbReference type="ARBA" id="ARBA00022741"/>
    </source>
</evidence>
<evidence type="ECO:0000256" key="2">
    <source>
        <dbReference type="ARBA" id="ARBA00004141"/>
    </source>
</evidence>
<dbReference type="GO" id="GO:0005886">
    <property type="term" value="C:plasma membrane"/>
    <property type="evidence" value="ECO:0007669"/>
    <property type="project" value="UniProtKB-ARBA"/>
</dbReference>
<feature type="transmembrane region" description="Helical" evidence="13">
    <location>
        <begin position="12"/>
        <end position="37"/>
    </location>
</feature>
<dbReference type="KEGG" id="por:APT59_00490"/>
<dbReference type="Pfam" id="PF00512">
    <property type="entry name" value="HisKA"/>
    <property type="match status" value="1"/>
</dbReference>
<dbReference type="SUPFAM" id="SSF55785">
    <property type="entry name" value="PYP-like sensor domain (PAS domain)"/>
    <property type="match status" value="1"/>
</dbReference>
<dbReference type="Gene3D" id="1.10.8.500">
    <property type="entry name" value="HAMP domain in histidine kinase"/>
    <property type="match status" value="1"/>
</dbReference>
<protein>
    <recommendedName>
        <fullName evidence="3">histidine kinase</fullName>
        <ecNumber evidence="3">2.7.13.3</ecNumber>
    </recommendedName>
</protein>
<evidence type="ECO:0000256" key="3">
    <source>
        <dbReference type="ARBA" id="ARBA00012438"/>
    </source>
</evidence>
<dbReference type="InterPro" id="IPR003661">
    <property type="entry name" value="HisK_dim/P_dom"/>
</dbReference>
<dbReference type="Pfam" id="PF08448">
    <property type="entry name" value="PAS_4"/>
    <property type="match status" value="1"/>
</dbReference>
<dbReference type="PRINTS" id="PR00344">
    <property type="entry name" value="BCTRLSENSOR"/>
</dbReference>
<dbReference type="InterPro" id="IPR013656">
    <property type="entry name" value="PAS_4"/>
</dbReference>
<dbReference type="GO" id="GO:0000155">
    <property type="term" value="F:phosphorelay sensor kinase activity"/>
    <property type="evidence" value="ECO:0007669"/>
    <property type="project" value="InterPro"/>
</dbReference>
<keyword evidence="8 17" id="KW-0418">Kinase</keyword>
<dbReference type="Gene3D" id="1.20.120.880">
    <property type="entry name" value="Histidine kinase (KinB), sensor domain"/>
    <property type="match status" value="1"/>
</dbReference>
<evidence type="ECO:0000256" key="1">
    <source>
        <dbReference type="ARBA" id="ARBA00000085"/>
    </source>
</evidence>
<feature type="transmembrane region" description="Helical" evidence="13">
    <location>
        <begin position="168"/>
        <end position="188"/>
    </location>
</feature>